<dbReference type="InterPro" id="IPR007172">
    <property type="entry name" value="DUF374"/>
</dbReference>
<dbReference type="Pfam" id="PF04028">
    <property type="entry name" value="DUF374"/>
    <property type="match status" value="1"/>
</dbReference>
<dbReference type="CDD" id="cd07983">
    <property type="entry name" value="LPLAT_DUF374-like"/>
    <property type="match status" value="1"/>
</dbReference>
<sequence>MQAAKTSWEKSIQHWLITRILVVLIRFTGSTTRVRRLNHEVLKSTLEEYGSVIVATWHQNIYFSIWLLRKEELTALISSSDDGQAIYDVFAHYGYQAVRGSTTRGGIPALKQMIKLLKEKTSVAITPDGPLGPPEKIQSGVILLAKYAGVPIIPWHYEAAHQWNLNSWDRHKIPKPFSKIIEAFGEPFHVPKKLLPEDVPIFCEKLESILKELVKKTAEEISNKYKAPKN</sequence>
<name>A0A381Q2D1_9ZZZZ</name>
<gene>
    <name evidence="2" type="ORF">METZ01_LOCUS25932</name>
</gene>
<protein>
    <recommendedName>
        <fullName evidence="1">DUF374 domain-containing protein</fullName>
    </recommendedName>
</protein>
<proteinExistence type="predicted"/>
<reference evidence="2" key="1">
    <citation type="submission" date="2018-05" db="EMBL/GenBank/DDBJ databases">
        <authorList>
            <person name="Lanie J.A."/>
            <person name="Ng W.-L."/>
            <person name="Kazmierczak K.M."/>
            <person name="Andrzejewski T.M."/>
            <person name="Davidsen T.M."/>
            <person name="Wayne K.J."/>
            <person name="Tettelin H."/>
            <person name="Glass J.I."/>
            <person name="Rusch D."/>
            <person name="Podicherti R."/>
            <person name="Tsui H.-C.T."/>
            <person name="Winkler M.E."/>
        </authorList>
    </citation>
    <scope>NUCLEOTIDE SEQUENCE</scope>
</reference>
<evidence type="ECO:0000259" key="1">
    <source>
        <dbReference type="Pfam" id="PF04028"/>
    </source>
</evidence>
<feature type="domain" description="DUF374" evidence="1">
    <location>
        <begin position="68"/>
        <end position="133"/>
    </location>
</feature>
<evidence type="ECO:0000313" key="2">
    <source>
        <dbReference type="EMBL" id="SUZ73078.1"/>
    </source>
</evidence>
<dbReference type="AlphaFoldDB" id="A0A381Q2D1"/>
<dbReference type="EMBL" id="UINC01001167">
    <property type="protein sequence ID" value="SUZ73078.1"/>
    <property type="molecule type" value="Genomic_DNA"/>
</dbReference>
<accession>A0A381Q2D1</accession>
<organism evidence="2">
    <name type="scientific">marine metagenome</name>
    <dbReference type="NCBI Taxonomy" id="408172"/>
    <lineage>
        <taxon>unclassified sequences</taxon>
        <taxon>metagenomes</taxon>
        <taxon>ecological metagenomes</taxon>
    </lineage>
</organism>
<dbReference type="SUPFAM" id="SSF69593">
    <property type="entry name" value="Glycerol-3-phosphate (1)-acyltransferase"/>
    <property type="match status" value="1"/>
</dbReference>